<accession>A0A1H3WH93</accession>
<dbReference type="SUPFAM" id="SSF109604">
    <property type="entry name" value="HD-domain/PDEase-like"/>
    <property type="match status" value="1"/>
</dbReference>
<name>A0A1H3WH93_BIZPA</name>
<dbReference type="InterPro" id="IPR006674">
    <property type="entry name" value="HD_domain"/>
</dbReference>
<evidence type="ECO:0000313" key="3">
    <source>
        <dbReference type="Proteomes" id="UP000198846"/>
    </source>
</evidence>
<keyword evidence="3" id="KW-1185">Reference proteome</keyword>
<feature type="domain" description="HD/PDEase" evidence="1">
    <location>
        <begin position="25"/>
        <end position="139"/>
    </location>
</feature>
<evidence type="ECO:0000259" key="1">
    <source>
        <dbReference type="SMART" id="SM00471"/>
    </source>
</evidence>
<proteinExistence type="predicted"/>
<dbReference type="Proteomes" id="UP000198846">
    <property type="component" value="Unassembled WGS sequence"/>
</dbReference>
<dbReference type="RefSeq" id="WP_092132186.1">
    <property type="nucleotide sequence ID" value="NZ_FNQK01000003.1"/>
</dbReference>
<dbReference type="Gene3D" id="1.10.3210.10">
    <property type="entry name" value="Hypothetical protein af1432"/>
    <property type="match status" value="1"/>
</dbReference>
<organism evidence="2 3">
    <name type="scientific">Bizionia paragorgiae</name>
    <dbReference type="NCBI Taxonomy" id="283786"/>
    <lineage>
        <taxon>Bacteria</taxon>
        <taxon>Pseudomonadati</taxon>
        <taxon>Bacteroidota</taxon>
        <taxon>Flavobacteriia</taxon>
        <taxon>Flavobacteriales</taxon>
        <taxon>Flavobacteriaceae</taxon>
        <taxon>Bizionia</taxon>
    </lineage>
</organism>
<dbReference type="EMBL" id="FNQK01000003">
    <property type="protein sequence ID" value="SDZ86473.1"/>
    <property type="molecule type" value="Genomic_DNA"/>
</dbReference>
<sequence length="200" mass="23370">MTTMTIENVSKFCSGLLTSSKCKELPFHNLEHTKEVVQNVKYLCAAMDINLVETDLLIIAAWFHDTGFSKTYKDHEAESIIIAKKFLSSLGMESDSINRICNCIEATKMPQSPTDRLSEILCDADIFHISSSHFFYRKLLLRREWELFCDIKTTNKEWHLLNLKFLKEHHFRSDYGKQTLEIGKQENLHKVENILNYFNE</sequence>
<reference evidence="2 3" key="1">
    <citation type="submission" date="2016-10" db="EMBL/GenBank/DDBJ databases">
        <authorList>
            <person name="de Groot N.N."/>
        </authorList>
    </citation>
    <scope>NUCLEOTIDE SEQUENCE [LARGE SCALE GENOMIC DNA]</scope>
    <source>
        <strain evidence="2 3">DSM 23842</strain>
    </source>
</reference>
<dbReference type="InterPro" id="IPR003607">
    <property type="entry name" value="HD/PDEase_dom"/>
</dbReference>
<dbReference type="STRING" id="283786.SAMN04487990_10393"/>
<evidence type="ECO:0000313" key="2">
    <source>
        <dbReference type="EMBL" id="SDZ86473.1"/>
    </source>
</evidence>
<dbReference type="OrthoDB" id="5728337at2"/>
<dbReference type="CDD" id="cd00077">
    <property type="entry name" value="HDc"/>
    <property type="match status" value="1"/>
</dbReference>
<gene>
    <name evidence="2" type="ORF">SAMN04487990_10393</name>
</gene>
<protein>
    <submittedName>
        <fullName evidence="2">HD domain-containing protein</fullName>
    </submittedName>
</protein>
<dbReference type="Pfam" id="PF01966">
    <property type="entry name" value="HD"/>
    <property type="match status" value="1"/>
</dbReference>
<dbReference type="SMART" id="SM00471">
    <property type="entry name" value="HDc"/>
    <property type="match status" value="1"/>
</dbReference>
<dbReference type="AlphaFoldDB" id="A0A1H3WH93"/>